<comment type="caution">
    <text evidence="1">The sequence shown here is derived from an EMBL/GenBank/DDBJ whole genome shotgun (WGS) entry which is preliminary data.</text>
</comment>
<dbReference type="Gene3D" id="3.40.50.2000">
    <property type="entry name" value="Glycogen Phosphorylase B"/>
    <property type="match status" value="1"/>
</dbReference>
<dbReference type="Proteomes" id="UP000245870">
    <property type="component" value="Unassembled WGS sequence"/>
</dbReference>
<reference evidence="1 2" key="1">
    <citation type="submission" date="2018-05" db="EMBL/GenBank/DDBJ databases">
        <title>Genomic Encyclopedia of Type Strains, Phase IV (KMG-IV): sequencing the most valuable type-strain genomes for metagenomic binning, comparative biology and taxonomic classification.</title>
        <authorList>
            <person name="Goeker M."/>
        </authorList>
    </citation>
    <scope>NUCLEOTIDE SEQUENCE [LARGE SCALE GENOMIC DNA]</scope>
    <source>
        <strain evidence="1 2">DSM 100333</strain>
    </source>
</reference>
<keyword evidence="1" id="KW-0808">Transferase</keyword>
<dbReference type="AlphaFoldDB" id="A0A2U0TWE7"/>
<name>A0A2U0TWE7_9BACT</name>
<proteinExistence type="predicted"/>
<gene>
    <name evidence="1" type="ORF">C7379_1305</name>
</gene>
<dbReference type="SUPFAM" id="SSF53756">
    <property type="entry name" value="UDP-Glycosyltransferase/glycogen phosphorylase"/>
    <property type="match status" value="1"/>
</dbReference>
<evidence type="ECO:0000313" key="2">
    <source>
        <dbReference type="Proteomes" id="UP000245870"/>
    </source>
</evidence>
<sequence length="366" mass="42214">MKILLIGEYSNVHNTLADGLRQLGHKVTVASNGDYWKNYPRDIDLARETGILGGAKLLTRLYSNLYRLKGYDVVQIVNPIFIDLKAERIFPIYKWLRKHNGKMFMGAFGMDYYWVNENIQRKPLRYSDFNIGDTIRHTSDTEKERQDWLDTPKERLNKYIANDCDGIIACLYEYWVCYAPLFPTKTSFAPLPIKPHETLLPKRRETGDPINIFVGISKSRNEYKGTDIMLAAAQAVSSKYPGRINLNIAEGVPFSQYVEMMNGSDVILDQLYSYTPAMNALEAMSRGIICVGGGEPESYDIIGERKLKPIINVTPSYESVFHEIERLVLNPNLLNRLKIESVEYVRQHHDYIKVAKQYESIYRKFL</sequence>
<organism evidence="1 2">
    <name type="scientific">Hallella colorans</name>
    <dbReference type="NCBI Taxonomy" id="1703337"/>
    <lineage>
        <taxon>Bacteria</taxon>
        <taxon>Pseudomonadati</taxon>
        <taxon>Bacteroidota</taxon>
        <taxon>Bacteroidia</taxon>
        <taxon>Bacteroidales</taxon>
        <taxon>Prevotellaceae</taxon>
        <taxon>Hallella</taxon>
    </lineage>
</organism>
<evidence type="ECO:0000313" key="1">
    <source>
        <dbReference type="EMBL" id="PVX47913.1"/>
    </source>
</evidence>
<dbReference type="GO" id="GO:0016740">
    <property type="term" value="F:transferase activity"/>
    <property type="evidence" value="ECO:0007669"/>
    <property type="project" value="UniProtKB-KW"/>
</dbReference>
<dbReference type="RefSeq" id="WP_116617428.1">
    <property type="nucleotide sequence ID" value="NZ_CAMQYP010000124.1"/>
</dbReference>
<accession>A0A2U0TWE7</accession>
<dbReference type="EMBL" id="QENY01000030">
    <property type="protein sequence ID" value="PVX47913.1"/>
    <property type="molecule type" value="Genomic_DNA"/>
</dbReference>
<keyword evidence="2" id="KW-1185">Reference proteome</keyword>
<dbReference type="OrthoDB" id="6638088at2"/>
<protein>
    <submittedName>
        <fullName evidence="1">Glycosyltransferase involved in cell wall biosynthesis</fullName>
    </submittedName>
</protein>